<dbReference type="PANTHER" id="PTHR36512">
    <property type="entry name" value="D-AMINOPEPTIDASE"/>
    <property type="match status" value="1"/>
</dbReference>
<gene>
    <name evidence="3" type="ORF">SMC6_00815</name>
</gene>
<comment type="similarity">
    <text evidence="1">Belongs to the peptidase S58 family.</text>
</comment>
<sequence>MNRPRVRDIGIDIGIFKTGSRNAITDVGGVKVGHCTLIEGSGPLVPGVGPIRTGVTVILPHDGNIFREKAPAASFVLNGFGKSAGLHQINELGTLETPIALTNTLNVPLVADALIEWSLAQSPEIGISTGTVNPVVGDINDGFLNDIQGRHVKKEHVFAAFGAADGGPVGEGNVGGGVGCSCMGFKGGIGTSSRVLPARLGGYTVGVLAQTNFGGMLTVNGAPVGRELGVFDFGGAATAERSQTQEVSPAGVSAAPSQPDAASARDGSCMVVIATDAPLDQRLLARVTKRAGLGMARSGFYSSNGSGDFFIAFSTAYRIPHSGAPIAIYPTVSNDAMSAIFAAVVEATEEAAINSLTTAETMVGRDGNTRLGIDIDDLIHILKKHDSLGWAQKLPPFGGLS</sequence>
<dbReference type="Pfam" id="PF03576">
    <property type="entry name" value="Peptidase_S58"/>
    <property type="match status" value="1"/>
</dbReference>
<dbReference type="SUPFAM" id="SSF56266">
    <property type="entry name" value="DmpA/ArgJ-like"/>
    <property type="match status" value="1"/>
</dbReference>
<dbReference type="InterPro" id="IPR016117">
    <property type="entry name" value="ArgJ-like_dom_sf"/>
</dbReference>
<dbReference type="AlphaFoldDB" id="A0A398DEY1"/>
<feature type="region of interest" description="Disordered" evidence="2">
    <location>
        <begin position="242"/>
        <end position="263"/>
    </location>
</feature>
<proteinExistence type="inferred from homology"/>
<dbReference type="Proteomes" id="UP000266260">
    <property type="component" value="Unassembled WGS sequence"/>
</dbReference>
<protein>
    <submittedName>
        <fullName evidence="3">S58 family peptidase</fullName>
    </submittedName>
</protein>
<dbReference type="CDD" id="cd02253">
    <property type="entry name" value="DmpA"/>
    <property type="match status" value="1"/>
</dbReference>
<keyword evidence="4" id="KW-1185">Reference proteome</keyword>
<comment type="caution">
    <text evidence="3">The sequence shown here is derived from an EMBL/GenBank/DDBJ whole genome shotgun (WGS) entry which is preliminary data.</text>
</comment>
<organism evidence="3 4">
    <name type="scientific">Candidatus Cryosericum odellii</name>
    <dbReference type="NCBI Taxonomy" id="2290917"/>
    <lineage>
        <taxon>Bacteria</taxon>
        <taxon>Pseudomonadati</taxon>
        <taxon>Caldisericota/Cryosericota group</taxon>
        <taxon>Candidatus Cryosericota</taxon>
        <taxon>Candidatus Cryosericia</taxon>
        <taxon>Candidatus Cryosericales</taxon>
        <taxon>Candidatus Cryosericaceae</taxon>
        <taxon>Candidatus Cryosericum</taxon>
    </lineage>
</organism>
<dbReference type="GO" id="GO:0004177">
    <property type="term" value="F:aminopeptidase activity"/>
    <property type="evidence" value="ECO:0007669"/>
    <property type="project" value="TreeGrafter"/>
</dbReference>
<accession>A0A398DEY1</accession>
<name>A0A398DEY1_9BACT</name>
<dbReference type="InterPro" id="IPR005321">
    <property type="entry name" value="Peptidase_S58_DmpA"/>
</dbReference>
<feature type="compositionally biased region" description="Low complexity" evidence="2">
    <location>
        <begin position="253"/>
        <end position="263"/>
    </location>
</feature>
<reference evidence="3 4" key="1">
    <citation type="submission" date="2018-09" db="EMBL/GenBank/DDBJ databases">
        <title>Discovery and Ecogenomic Context for Candidatus Cryosericales, a Global Caldiserica Order Active in Thawing Permafrost.</title>
        <authorList>
            <person name="Martinez M.A."/>
            <person name="Woodcroft B.J."/>
            <person name="Ignacio Espinoza J.C."/>
            <person name="Zayed A."/>
            <person name="Singleton C.M."/>
            <person name="Boyd J."/>
            <person name="Li Y.-F."/>
            <person name="Purvine S."/>
            <person name="Maughan H."/>
            <person name="Hodgkins S.B."/>
            <person name="Anderson D."/>
            <person name="Sederholm M."/>
            <person name="Temperton B."/>
            <person name="Saleska S.R."/>
            <person name="Tyson G.W."/>
            <person name="Rich V.I."/>
        </authorList>
    </citation>
    <scope>NUCLEOTIDE SEQUENCE [LARGE SCALE GENOMIC DNA]</scope>
    <source>
        <strain evidence="3 4">SMC6</strain>
    </source>
</reference>
<evidence type="ECO:0000256" key="1">
    <source>
        <dbReference type="ARBA" id="ARBA00007068"/>
    </source>
</evidence>
<evidence type="ECO:0000313" key="3">
    <source>
        <dbReference type="EMBL" id="RIE10787.1"/>
    </source>
</evidence>
<evidence type="ECO:0000256" key="2">
    <source>
        <dbReference type="SAM" id="MobiDB-lite"/>
    </source>
</evidence>
<evidence type="ECO:0000313" key="4">
    <source>
        <dbReference type="Proteomes" id="UP000266260"/>
    </source>
</evidence>
<dbReference type="Gene3D" id="3.60.70.12">
    <property type="entry name" value="L-amino peptidase D-ALA esterase/amidase"/>
    <property type="match status" value="1"/>
</dbReference>
<dbReference type="EMBL" id="QXIT01000014">
    <property type="protein sequence ID" value="RIE10787.1"/>
    <property type="molecule type" value="Genomic_DNA"/>
</dbReference>
<dbReference type="RefSeq" id="WP_119175344.1">
    <property type="nucleotide sequence ID" value="NZ_QXIT01000014.1"/>
</dbReference>
<dbReference type="PANTHER" id="PTHR36512:SF3">
    <property type="entry name" value="BLR5678 PROTEIN"/>
    <property type="match status" value="1"/>
</dbReference>